<feature type="region of interest" description="Disordered" evidence="1">
    <location>
        <begin position="165"/>
        <end position="190"/>
    </location>
</feature>
<dbReference type="InterPro" id="IPR013222">
    <property type="entry name" value="Glyco_hyd_98_carb-bd"/>
</dbReference>
<keyword evidence="2" id="KW-1133">Transmembrane helix</keyword>
<evidence type="ECO:0000313" key="4">
    <source>
        <dbReference type="EMBL" id="SCF38085.1"/>
    </source>
</evidence>
<evidence type="ECO:0000313" key="5">
    <source>
        <dbReference type="Proteomes" id="UP000183585"/>
    </source>
</evidence>
<dbReference type="Pfam" id="PF08305">
    <property type="entry name" value="NPCBM"/>
    <property type="match status" value="1"/>
</dbReference>
<name>A0A1C4ZYR9_9ACTN</name>
<dbReference type="AlphaFoldDB" id="A0A1C4ZYR9"/>
<dbReference type="RefSeq" id="WP_074476409.1">
    <property type="nucleotide sequence ID" value="NZ_FMCT01000010.1"/>
</dbReference>
<sequence length="275" mass="27959">MTTATTGDATSTPRSRLLPQGVGVAADVAAVAALLAGGGRPIVWAGSLGAVLAGSYLLVRRLGQPVDRTAVVGLAVAVVGAGIFGYALRPSPPAGPAQQTTAVSPSTGPTTAASHPTDPTTATSPSTGPTTNSPTPGATTADTPVETWLADLAAVDGGRGWRHGAATVDGTPHPRSVIGSTCSSTDDPTESFHLGRRYSRLRSTIGLPDDAPDDAHTRFRVLVDRKVLFQRDLRLGETATVDVGVSNGLRLTLEVDSIGVTPCGDTAVWGEAVLR</sequence>
<dbReference type="SUPFAM" id="SSF49785">
    <property type="entry name" value="Galactose-binding domain-like"/>
    <property type="match status" value="1"/>
</dbReference>
<feature type="compositionally biased region" description="Low complexity" evidence="1">
    <location>
        <begin position="109"/>
        <end position="141"/>
    </location>
</feature>
<feature type="domain" description="Glycosyl hydrolase family 98 putative carbohydrate-binding module" evidence="3">
    <location>
        <begin position="191"/>
        <end position="274"/>
    </location>
</feature>
<accession>A0A1C4ZYR9</accession>
<evidence type="ECO:0000259" key="3">
    <source>
        <dbReference type="Pfam" id="PF08305"/>
    </source>
</evidence>
<keyword evidence="5" id="KW-1185">Reference proteome</keyword>
<dbReference type="InterPro" id="IPR008979">
    <property type="entry name" value="Galactose-bd-like_sf"/>
</dbReference>
<evidence type="ECO:0000256" key="1">
    <source>
        <dbReference type="SAM" id="MobiDB-lite"/>
    </source>
</evidence>
<feature type="region of interest" description="Disordered" evidence="1">
    <location>
        <begin position="92"/>
        <end position="142"/>
    </location>
</feature>
<feature type="compositionally biased region" description="Polar residues" evidence="1">
    <location>
        <begin position="97"/>
        <end position="108"/>
    </location>
</feature>
<gene>
    <name evidence="4" type="ORF">GA0070563_110181</name>
</gene>
<feature type="transmembrane region" description="Helical" evidence="2">
    <location>
        <begin position="42"/>
        <end position="59"/>
    </location>
</feature>
<dbReference type="InterPro" id="IPR038637">
    <property type="entry name" value="NPCBM_sf"/>
</dbReference>
<dbReference type="Gene3D" id="2.60.120.1060">
    <property type="entry name" value="NPCBM/NEW2 domain"/>
    <property type="match status" value="1"/>
</dbReference>
<keyword evidence="2" id="KW-0812">Transmembrane</keyword>
<organism evidence="4 5">
    <name type="scientific">Micromonospora carbonacea</name>
    <dbReference type="NCBI Taxonomy" id="47853"/>
    <lineage>
        <taxon>Bacteria</taxon>
        <taxon>Bacillati</taxon>
        <taxon>Actinomycetota</taxon>
        <taxon>Actinomycetes</taxon>
        <taxon>Micromonosporales</taxon>
        <taxon>Micromonosporaceae</taxon>
        <taxon>Micromonospora</taxon>
    </lineage>
</organism>
<evidence type="ECO:0000256" key="2">
    <source>
        <dbReference type="SAM" id="Phobius"/>
    </source>
</evidence>
<dbReference type="Proteomes" id="UP000183585">
    <property type="component" value="Unassembled WGS sequence"/>
</dbReference>
<feature type="transmembrane region" description="Helical" evidence="2">
    <location>
        <begin position="71"/>
        <end position="88"/>
    </location>
</feature>
<feature type="transmembrane region" description="Helical" evidence="2">
    <location>
        <begin position="17"/>
        <end position="36"/>
    </location>
</feature>
<protein>
    <submittedName>
        <fullName evidence="4">NPCBM/NEW2 domain-containing protein</fullName>
    </submittedName>
</protein>
<proteinExistence type="predicted"/>
<dbReference type="EMBL" id="FMCT01000010">
    <property type="protein sequence ID" value="SCF38085.1"/>
    <property type="molecule type" value="Genomic_DNA"/>
</dbReference>
<reference evidence="5" key="1">
    <citation type="submission" date="2016-06" db="EMBL/GenBank/DDBJ databases">
        <authorList>
            <person name="Varghese N."/>
            <person name="Submissions Spin"/>
        </authorList>
    </citation>
    <scope>NUCLEOTIDE SEQUENCE [LARGE SCALE GENOMIC DNA]</scope>
    <source>
        <strain evidence="5">DSM 43168</strain>
    </source>
</reference>
<keyword evidence="2" id="KW-0472">Membrane</keyword>